<protein>
    <submittedName>
        <fullName evidence="1">Phosphohistidine phosphatase SixA</fullName>
    </submittedName>
</protein>
<sequence>MRLWLLRHGEAEVQARSDAERALTAQGCQEVRQATVQLQGRALGTILASPYVRAQQTAALVRDVLGYTGAIHTVPWLTPDSDPREVLRQLDRYDDGELLLVSHQPLVGALAGLLIHGHRQQALPMHTASLAELDGEVLAAGLMDLRALVHPQHA</sequence>
<evidence type="ECO:0000313" key="1">
    <source>
        <dbReference type="EMBL" id="MDA7085678.1"/>
    </source>
</evidence>
<reference evidence="1 2" key="1">
    <citation type="submission" date="2023-01" db="EMBL/GenBank/DDBJ databases">
        <title>Pseudomonas SA3-5T sp. nov., isolated from tidal flat sediment.</title>
        <authorList>
            <person name="Kim H.S."/>
            <person name="Kim J.-S."/>
            <person name="Suh M.K."/>
            <person name="Eom M.K."/>
            <person name="Lee J.-S."/>
        </authorList>
    </citation>
    <scope>NUCLEOTIDE SEQUENCE [LARGE SCALE GENOMIC DNA]</scope>
    <source>
        <strain evidence="1 2">SA3-5</strain>
    </source>
</reference>
<dbReference type="NCBIfam" id="TIGR00249">
    <property type="entry name" value="sixA"/>
    <property type="match status" value="1"/>
</dbReference>
<dbReference type="EMBL" id="JAQJZJ010000002">
    <property type="protein sequence ID" value="MDA7085678.1"/>
    <property type="molecule type" value="Genomic_DNA"/>
</dbReference>
<dbReference type="InterPro" id="IPR004449">
    <property type="entry name" value="SixA"/>
</dbReference>
<dbReference type="Proteomes" id="UP001212042">
    <property type="component" value="Unassembled WGS sequence"/>
</dbReference>
<gene>
    <name evidence="1" type="primary">sixA</name>
    <name evidence="1" type="ORF">PH586_04640</name>
</gene>
<evidence type="ECO:0000313" key="2">
    <source>
        <dbReference type="Proteomes" id="UP001212042"/>
    </source>
</evidence>
<comment type="caution">
    <text evidence="1">The sequence shown here is derived from an EMBL/GenBank/DDBJ whole genome shotgun (WGS) entry which is preliminary data.</text>
</comment>
<accession>A0ABT4XBY3</accession>
<dbReference type="RefSeq" id="WP_271346606.1">
    <property type="nucleotide sequence ID" value="NZ_JAQJZJ010000002.1"/>
</dbReference>
<dbReference type="CDD" id="cd07067">
    <property type="entry name" value="HP_PGM_like"/>
    <property type="match status" value="1"/>
</dbReference>
<proteinExistence type="predicted"/>
<dbReference type="Gene3D" id="3.40.50.1240">
    <property type="entry name" value="Phosphoglycerate mutase-like"/>
    <property type="match status" value="1"/>
</dbReference>
<dbReference type="InterPro" id="IPR013078">
    <property type="entry name" value="His_Pase_superF_clade-1"/>
</dbReference>
<dbReference type="InterPro" id="IPR029033">
    <property type="entry name" value="His_PPase_superfam"/>
</dbReference>
<dbReference type="Pfam" id="PF00300">
    <property type="entry name" value="His_Phos_1"/>
    <property type="match status" value="1"/>
</dbReference>
<dbReference type="SMART" id="SM00855">
    <property type="entry name" value="PGAM"/>
    <property type="match status" value="1"/>
</dbReference>
<dbReference type="SUPFAM" id="SSF53254">
    <property type="entry name" value="Phosphoglycerate mutase-like"/>
    <property type="match status" value="1"/>
</dbReference>
<keyword evidence="2" id="KW-1185">Reference proteome</keyword>
<name>A0ABT4XBY3_9PSED</name>
<organism evidence="1 2">
    <name type="scientific">Pseudomonas aestuarii</name>
    <dbReference type="NCBI Taxonomy" id="3018340"/>
    <lineage>
        <taxon>Bacteria</taxon>
        <taxon>Pseudomonadati</taxon>
        <taxon>Pseudomonadota</taxon>
        <taxon>Gammaproteobacteria</taxon>
        <taxon>Pseudomonadales</taxon>
        <taxon>Pseudomonadaceae</taxon>
        <taxon>Pseudomonas</taxon>
    </lineage>
</organism>